<evidence type="ECO:0000256" key="1">
    <source>
        <dbReference type="SAM" id="Phobius"/>
    </source>
</evidence>
<dbReference type="EMBL" id="ML213658">
    <property type="protein sequence ID" value="TFK32986.1"/>
    <property type="molecule type" value="Genomic_DNA"/>
</dbReference>
<evidence type="ECO:0000313" key="3">
    <source>
        <dbReference type="Proteomes" id="UP000308652"/>
    </source>
</evidence>
<sequence length="87" mass="9468">MTYMIMSMSLNALVTIVIIARLASQRHRVVAVLGEEYPSNYTGIIGMLIESSMLLLVFDVCLIVTFACKAPTVNAIAQLIGHINVSL</sequence>
<keyword evidence="1" id="KW-0472">Membrane</keyword>
<protein>
    <submittedName>
        <fullName evidence="2">Uncharacterized protein</fullName>
    </submittedName>
</protein>
<keyword evidence="3" id="KW-1185">Reference proteome</keyword>
<proteinExistence type="predicted"/>
<organism evidence="2 3">
    <name type="scientific">Crucibulum laeve</name>
    <dbReference type="NCBI Taxonomy" id="68775"/>
    <lineage>
        <taxon>Eukaryota</taxon>
        <taxon>Fungi</taxon>
        <taxon>Dikarya</taxon>
        <taxon>Basidiomycota</taxon>
        <taxon>Agaricomycotina</taxon>
        <taxon>Agaricomycetes</taxon>
        <taxon>Agaricomycetidae</taxon>
        <taxon>Agaricales</taxon>
        <taxon>Agaricineae</taxon>
        <taxon>Nidulariaceae</taxon>
        <taxon>Crucibulum</taxon>
    </lineage>
</organism>
<reference evidence="2 3" key="1">
    <citation type="journal article" date="2019" name="Nat. Ecol. Evol.">
        <title>Megaphylogeny resolves global patterns of mushroom evolution.</title>
        <authorList>
            <person name="Varga T."/>
            <person name="Krizsan K."/>
            <person name="Foldi C."/>
            <person name="Dima B."/>
            <person name="Sanchez-Garcia M."/>
            <person name="Sanchez-Ramirez S."/>
            <person name="Szollosi G.J."/>
            <person name="Szarkandi J.G."/>
            <person name="Papp V."/>
            <person name="Albert L."/>
            <person name="Andreopoulos W."/>
            <person name="Angelini C."/>
            <person name="Antonin V."/>
            <person name="Barry K.W."/>
            <person name="Bougher N.L."/>
            <person name="Buchanan P."/>
            <person name="Buyck B."/>
            <person name="Bense V."/>
            <person name="Catcheside P."/>
            <person name="Chovatia M."/>
            <person name="Cooper J."/>
            <person name="Damon W."/>
            <person name="Desjardin D."/>
            <person name="Finy P."/>
            <person name="Geml J."/>
            <person name="Haridas S."/>
            <person name="Hughes K."/>
            <person name="Justo A."/>
            <person name="Karasinski D."/>
            <person name="Kautmanova I."/>
            <person name="Kiss B."/>
            <person name="Kocsube S."/>
            <person name="Kotiranta H."/>
            <person name="LaButti K.M."/>
            <person name="Lechner B.E."/>
            <person name="Liimatainen K."/>
            <person name="Lipzen A."/>
            <person name="Lukacs Z."/>
            <person name="Mihaltcheva S."/>
            <person name="Morgado L.N."/>
            <person name="Niskanen T."/>
            <person name="Noordeloos M.E."/>
            <person name="Ohm R.A."/>
            <person name="Ortiz-Santana B."/>
            <person name="Ovrebo C."/>
            <person name="Racz N."/>
            <person name="Riley R."/>
            <person name="Savchenko A."/>
            <person name="Shiryaev A."/>
            <person name="Soop K."/>
            <person name="Spirin V."/>
            <person name="Szebenyi C."/>
            <person name="Tomsovsky M."/>
            <person name="Tulloss R.E."/>
            <person name="Uehling J."/>
            <person name="Grigoriev I.V."/>
            <person name="Vagvolgyi C."/>
            <person name="Papp T."/>
            <person name="Martin F.M."/>
            <person name="Miettinen O."/>
            <person name="Hibbett D.S."/>
            <person name="Nagy L.G."/>
        </authorList>
    </citation>
    <scope>NUCLEOTIDE SEQUENCE [LARGE SCALE GENOMIC DNA]</scope>
    <source>
        <strain evidence="2 3">CBS 166.37</strain>
    </source>
</reference>
<feature type="transmembrane region" description="Helical" evidence="1">
    <location>
        <begin position="44"/>
        <end position="68"/>
    </location>
</feature>
<dbReference type="OrthoDB" id="3267806at2759"/>
<keyword evidence="1" id="KW-0812">Transmembrane</keyword>
<evidence type="ECO:0000313" key="2">
    <source>
        <dbReference type="EMBL" id="TFK32986.1"/>
    </source>
</evidence>
<dbReference type="Proteomes" id="UP000308652">
    <property type="component" value="Unassembled WGS sequence"/>
</dbReference>
<name>A0A5C3LM21_9AGAR</name>
<keyword evidence="1" id="KW-1133">Transmembrane helix</keyword>
<gene>
    <name evidence="2" type="ORF">BDQ12DRAFT_616107</name>
</gene>
<accession>A0A5C3LM21</accession>
<dbReference type="AlphaFoldDB" id="A0A5C3LM21"/>